<reference evidence="9" key="1">
    <citation type="submission" date="2020-04" db="EMBL/GenBank/DDBJ databases">
        <title>Genome Assembly and Annotation of Botryosphaeria dothidea sdau 11-99, a Latent Pathogen of Apple Fruit Ring Rot in China.</title>
        <authorList>
            <person name="Yu C."/>
            <person name="Diao Y."/>
            <person name="Lu Q."/>
            <person name="Zhao J."/>
            <person name="Cui S."/>
            <person name="Peng C."/>
            <person name="He B."/>
            <person name="Liu H."/>
        </authorList>
    </citation>
    <scope>NUCLEOTIDE SEQUENCE [LARGE SCALE GENOMIC DNA]</scope>
    <source>
        <strain evidence="9">Sdau11-99</strain>
    </source>
</reference>
<feature type="transmembrane region" description="Helical" evidence="7">
    <location>
        <begin position="77"/>
        <end position="102"/>
    </location>
</feature>
<dbReference type="PANTHER" id="PTHR33048">
    <property type="entry name" value="PTH11-LIKE INTEGRAL MEMBRANE PROTEIN (AFU_ORTHOLOGUE AFUA_5G11245)"/>
    <property type="match status" value="1"/>
</dbReference>
<accession>A0A8H4N258</accession>
<feature type="region of interest" description="Disordered" evidence="6">
    <location>
        <begin position="327"/>
        <end position="388"/>
    </location>
</feature>
<comment type="caution">
    <text evidence="9">The sequence shown here is derived from an EMBL/GenBank/DDBJ whole genome shotgun (WGS) entry which is preliminary data.</text>
</comment>
<evidence type="ECO:0000256" key="4">
    <source>
        <dbReference type="ARBA" id="ARBA00023136"/>
    </source>
</evidence>
<feature type="transmembrane region" description="Helical" evidence="7">
    <location>
        <begin position="163"/>
        <end position="183"/>
    </location>
</feature>
<dbReference type="AlphaFoldDB" id="A0A8H4N258"/>
<evidence type="ECO:0000256" key="6">
    <source>
        <dbReference type="SAM" id="MobiDB-lite"/>
    </source>
</evidence>
<feature type="compositionally biased region" description="Low complexity" evidence="6">
    <location>
        <begin position="358"/>
        <end position="380"/>
    </location>
</feature>
<dbReference type="EMBL" id="WWBZ02000022">
    <property type="protein sequence ID" value="KAF4308094.1"/>
    <property type="molecule type" value="Genomic_DNA"/>
</dbReference>
<dbReference type="InterPro" id="IPR052337">
    <property type="entry name" value="SAT4-like"/>
</dbReference>
<keyword evidence="2 7" id="KW-0812">Transmembrane</keyword>
<evidence type="ECO:0000256" key="5">
    <source>
        <dbReference type="ARBA" id="ARBA00038359"/>
    </source>
</evidence>
<dbReference type="Proteomes" id="UP000572817">
    <property type="component" value="Unassembled WGS sequence"/>
</dbReference>
<evidence type="ECO:0000256" key="1">
    <source>
        <dbReference type="ARBA" id="ARBA00004141"/>
    </source>
</evidence>
<protein>
    <recommendedName>
        <fullName evidence="8">Rhodopsin domain-containing protein</fullName>
    </recommendedName>
</protein>
<keyword evidence="10" id="KW-1185">Reference proteome</keyword>
<evidence type="ECO:0000256" key="3">
    <source>
        <dbReference type="ARBA" id="ARBA00022989"/>
    </source>
</evidence>
<feature type="domain" description="Rhodopsin" evidence="8">
    <location>
        <begin position="38"/>
        <end position="141"/>
    </location>
</feature>
<sequence>MSISWIENANWETTPAQPAPEGQTSNLIDPPSLGYHALLVALVFWAFLVATMQMMLHHGLGKHVWNISLADFSPYWLLGRVLAAVFYTTAMFFVKLSLLLLYRRVFDVDRFFKRWWFVMLYSIIHTVVAIVLSFLACRPPDAQCLPIPLVWRLNLNRRRKMQVTIVFALGSASCIVSILRIWPIHKLVSLPRYGDVTWYWTPVAIWTQVELTFAIACASVPVLKPFLSRHLPQLFSGTDRTNRTAAEPLHHHHRNAPRGSRPYATPSPAPPLPVARPGMAPNASTKTIGQVSTRVMGLRRWAAGGLHAARGVGDVDVELGVWGEDDGEEGALERRRGSASRDAQRGGGGGGGEGDWGFSGSTAVAGGSSSAGRRGLESSGGRSGKEVEVVEGKRARVSDDVGSEECIVKDIMVDGDEERVVSPLSDARSSTVFTAEGICDEYLGQDPEIIGGMVAQGGKVAGSAGVEAVRLSHSNVKTYQEIVGVTG</sequence>
<feature type="region of interest" description="Disordered" evidence="6">
    <location>
        <begin position="246"/>
        <end position="288"/>
    </location>
</feature>
<feature type="compositionally biased region" description="Pro residues" evidence="6">
    <location>
        <begin position="265"/>
        <end position="274"/>
    </location>
</feature>
<gene>
    <name evidence="9" type="ORF">GTA08_BOTSDO04751</name>
</gene>
<comment type="subcellular location">
    <subcellularLocation>
        <location evidence="1">Membrane</location>
        <topology evidence="1">Multi-pass membrane protein</topology>
    </subcellularLocation>
</comment>
<evidence type="ECO:0000256" key="7">
    <source>
        <dbReference type="SAM" id="Phobius"/>
    </source>
</evidence>
<evidence type="ECO:0000313" key="10">
    <source>
        <dbReference type="Proteomes" id="UP000572817"/>
    </source>
</evidence>
<keyword evidence="4 7" id="KW-0472">Membrane</keyword>
<name>A0A8H4N258_9PEZI</name>
<feature type="transmembrane region" description="Helical" evidence="7">
    <location>
        <begin position="114"/>
        <end position="137"/>
    </location>
</feature>
<dbReference type="OrthoDB" id="444631at2759"/>
<dbReference type="GO" id="GO:0016020">
    <property type="term" value="C:membrane"/>
    <property type="evidence" value="ECO:0007669"/>
    <property type="project" value="UniProtKB-SubCell"/>
</dbReference>
<dbReference type="PANTHER" id="PTHR33048:SF47">
    <property type="entry name" value="INTEGRAL MEMBRANE PROTEIN-RELATED"/>
    <property type="match status" value="1"/>
</dbReference>
<evidence type="ECO:0000313" key="9">
    <source>
        <dbReference type="EMBL" id="KAF4308094.1"/>
    </source>
</evidence>
<feature type="transmembrane region" description="Helical" evidence="7">
    <location>
        <begin position="33"/>
        <end position="56"/>
    </location>
</feature>
<evidence type="ECO:0000256" key="2">
    <source>
        <dbReference type="ARBA" id="ARBA00022692"/>
    </source>
</evidence>
<keyword evidence="3 7" id="KW-1133">Transmembrane helix</keyword>
<proteinExistence type="inferred from homology"/>
<organism evidence="9 10">
    <name type="scientific">Botryosphaeria dothidea</name>
    <dbReference type="NCBI Taxonomy" id="55169"/>
    <lineage>
        <taxon>Eukaryota</taxon>
        <taxon>Fungi</taxon>
        <taxon>Dikarya</taxon>
        <taxon>Ascomycota</taxon>
        <taxon>Pezizomycotina</taxon>
        <taxon>Dothideomycetes</taxon>
        <taxon>Dothideomycetes incertae sedis</taxon>
        <taxon>Botryosphaeriales</taxon>
        <taxon>Botryosphaeriaceae</taxon>
        <taxon>Botryosphaeria</taxon>
    </lineage>
</organism>
<dbReference type="InterPro" id="IPR049326">
    <property type="entry name" value="Rhodopsin_dom_fungi"/>
</dbReference>
<feature type="transmembrane region" description="Helical" evidence="7">
    <location>
        <begin position="203"/>
        <end position="223"/>
    </location>
</feature>
<feature type="compositionally biased region" description="Gly residues" evidence="6">
    <location>
        <begin position="345"/>
        <end position="357"/>
    </location>
</feature>
<comment type="similarity">
    <text evidence="5">Belongs to the SAT4 family.</text>
</comment>
<dbReference type="Pfam" id="PF20684">
    <property type="entry name" value="Fung_rhodopsin"/>
    <property type="match status" value="2"/>
</dbReference>
<feature type="domain" description="Rhodopsin" evidence="8">
    <location>
        <begin position="144"/>
        <end position="229"/>
    </location>
</feature>
<evidence type="ECO:0000259" key="8">
    <source>
        <dbReference type="Pfam" id="PF20684"/>
    </source>
</evidence>